<name>A0A1Y2G948_9FUNG</name>
<comment type="caution">
    <text evidence="2">The sequence shown here is derived from an EMBL/GenBank/DDBJ whole genome shotgun (WGS) entry which is preliminary data.</text>
</comment>
<evidence type="ECO:0000313" key="3">
    <source>
        <dbReference type="Proteomes" id="UP000193648"/>
    </source>
</evidence>
<dbReference type="OrthoDB" id="2420849at2759"/>
<proteinExistence type="predicted"/>
<organism evidence="2 3">
    <name type="scientific">Lobosporangium transversale</name>
    <dbReference type="NCBI Taxonomy" id="64571"/>
    <lineage>
        <taxon>Eukaryota</taxon>
        <taxon>Fungi</taxon>
        <taxon>Fungi incertae sedis</taxon>
        <taxon>Mucoromycota</taxon>
        <taxon>Mortierellomycotina</taxon>
        <taxon>Mortierellomycetes</taxon>
        <taxon>Mortierellales</taxon>
        <taxon>Mortierellaceae</taxon>
        <taxon>Lobosporangium</taxon>
    </lineage>
</organism>
<protein>
    <submittedName>
        <fullName evidence="2">Uncharacterized protein</fullName>
    </submittedName>
</protein>
<keyword evidence="3" id="KW-1185">Reference proteome</keyword>
<evidence type="ECO:0000256" key="1">
    <source>
        <dbReference type="SAM" id="Coils"/>
    </source>
</evidence>
<dbReference type="Proteomes" id="UP000193648">
    <property type="component" value="Unassembled WGS sequence"/>
</dbReference>
<accession>A0A1Y2G948</accession>
<feature type="coiled-coil region" evidence="1">
    <location>
        <begin position="24"/>
        <end position="79"/>
    </location>
</feature>
<sequence>MTVIKSQEELAIEPIESIESIDSIEELRRKLAAVTLELRNTQLDLMDTKDDLESSQADLDAALSNLEEKELELKNTKLAPANSEYARQVAKVELDKELSSHAETKLELKNIKGALVNSERAHQEANRDRVMPRTHKEQEVFIVVKFQIPQPRFRIFAMKRQTVDRVLKQFFADHANLDPIEIKKLRFDPSPRGENVIQHMRRDKDAPIKLTNRSFVLRDNNDTEPEMIEYITKVFNTYTDNCSEAAVVSKSE</sequence>
<evidence type="ECO:0000313" key="2">
    <source>
        <dbReference type="EMBL" id="ORY94292.1"/>
    </source>
</evidence>
<reference evidence="2 3" key="1">
    <citation type="submission" date="2016-07" db="EMBL/GenBank/DDBJ databases">
        <title>Pervasive Adenine N6-methylation of Active Genes in Fungi.</title>
        <authorList>
            <consortium name="DOE Joint Genome Institute"/>
            <person name="Mondo S.J."/>
            <person name="Dannebaum R.O."/>
            <person name="Kuo R.C."/>
            <person name="Labutti K."/>
            <person name="Haridas S."/>
            <person name="Kuo A."/>
            <person name="Salamov A."/>
            <person name="Ahrendt S.R."/>
            <person name="Lipzen A."/>
            <person name="Sullivan W."/>
            <person name="Andreopoulos W.B."/>
            <person name="Clum A."/>
            <person name="Lindquist E."/>
            <person name="Daum C."/>
            <person name="Ramamoorthy G.K."/>
            <person name="Gryganskyi A."/>
            <person name="Culley D."/>
            <person name="Magnuson J.K."/>
            <person name="James T.Y."/>
            <person name="O'Malley M.A."/>
            <person name="Stajich J.E."/>
            <person name="Spatafora J.W."/>
            <person name="Visel A."/>
            <person name="Grigoriev I.V."/>
        </authorList>
    </citation>
    <scope>NUCLEOTIDE SEQUENCE [LARGE SCALE GENOMIC DNA]</scope>
    <source>
        <strain evidence="2 3">NRRL 3116</strain>
    </source>
</reference>
<dbReference type="GeneID" id="33570142"/>
<dbReference type="AlphaFoldDB" id="A0A1Y2G948"/>
<dbReference type="InParanoid" id="A0A1Y2G948"/>
<gene>
    <name evidence="2" type="ORF">BCR41DRAFT_390905</name>
</gene>
<dbReference type="EMBL" id="MCFF01000090">
    <property type="protein sequence ID" value="ORY94292.1"/>
    <property type="molecule type" value="Genomic_DNA"/>
</dbReference>
<keyword evidence="1" id="KW-0175">Coiled coil</keyword>
<dbReference type="RefSeq" id="XP_021875235.1">
    <property type="nucleotide sequence ID" value="XM_022028299.1"/>
</dbReference>